<dbReference type="Gene3D" id="2.60.120.1110">
    <property type="match status" value="1"/>
</dbReference>
<dbReference type="AlphaFoldDB" id="A0A5A9XMJ6"/>
<gene>
    <name evidence="1" type="ORF">ET418_04135</name>
</gene>
<evidence type="ECO:0000313" key="1">
    <source>
        <dbReference type="EMBL" id="KAA0894154.1"/>
    </source>
</evidence>
<comment type="caution">
    <text evidence="1">The sequence shown here is derived from an EMBL/GenBank/DDBJ whole genome shotgun (WGS) entry which is preliminary data.</text>
</comment>
<evidence type="ECO:0000313" key="2">
    <source>
        <dbReference type="Proteomes" id="UP000324298"/>
    </source>
</evidence>
<reference evidence="1 2" key="1">
    <citation type="submission" date="2019-04" db="EMBL/GenBank/DDBJ databases">
        <title>Geobacter ruber sp. nov., ferric-reducing bacteria isolated from paddy soil.</title>
        <authorList>
            <person name="Xu Z."/>
            <person name="Masuda Y."/>
            <person name="Itoh H."/>
            <person name="Senoo K."/>
        </authorList>
    </citation>
    <scope>NUCLEOTIDE SEQUENCE [LARGE SCALE GENOMIC DNA]</scope>
    <source>
        <strain evidence="1 2">Red88</strain>
    </source>
</reference>
<dbReference type="OrthoDB" id="8617484at2"/>
<keyword evidence="2" id="KW-1185">Reference proteome</keyword>
<organism evidence="1 2">
    <name type="scientific">Oryzomonas rubra</name>
    <dbReference type="NCBI Taxonomy" id="2509454"/>
    <lineage>
        <taxon>Bacteria</taxon>
        <taxon>Pseudomonadati</taxon>
        <taxon>Thermodesulfobacteriota</taxon>
        <taxon>Desulfuromonadia</taxon>
        <taxon>Geobacterales</taxon>
        <taxon>Geobacteraceae</taxon>
        <taxon>Oryzomonas</taxon>
    </lineage>
</organism>
<dbReference type="Pfam" id="PF21190">
    <property type="entry name" value="Bbp16"/>
    <property type="match status" value="1"/>
</dbReference>
<dbReference type="EMBL" id="SRSD01000002">
    <property type="protein sequence ID" value="KAA0894154.1"/>
    <property type="molecule type" value="Genomic_DNA"/>
</dbReference>
<dbReference type="RefSeq" id="WP_149306311.1">
    <property type="nucleotide sequence ID" value="NZ_SRSD01000002.1"/>
</dbReference>
<sequence>MILDKSLELSLAQAVTTTALSANVIDIATARNIGAGEDLFLYIRVGAAAQAAGAATVNFQLQTDSSSAMGTAVTVLDSGAIPKASLGGNSALKFKLPSAAFKQYLALNYLVATGPLTAGDFSAWICSDAPDNTTYPGGYVVV</sequence>
<dbReference type="InterPro" id="IPR048922">
    <property type="entry name" value="Bbp16"/>
</dbReference>
<accession>A0A5A9XMJ6</accession>
<dbReference type="Proteomes" id="UP000324298">
    <property type="component" value="Unassembled WGS sequence"/>
</dbReference>
<protein>
    <submittedName>
        <fullName evidence="1">Uncharacterized protein</fullName>
    </submittedName>
</protein>
<name>A0A5A9XMJ6_9BACT</name>
<proteinExistence type="predicted"/>